<sequence>MFITSHYVVKINLCLIHWLAASAVSCPPYSFQFKA</sequence>
<evidence type="ECO:0000313" key="1">
    <source>
        <dbReference type="EMBL" id="JAH62006.1"/>
    </source>
</evidence>
<dbReference type="EMBL" id="GBXM01046571">
    <property type="protein sequence ID" value="JAH62006.1"/>
    <property type="molecule type" value="Transcribed_RNA"/>
</dbReference>
<organism evidence="1">
    <name type="scientific">Anguilla anguilla</name>
    <name type="common">European freshwater eel</name>
    <name type="synonym">Muraena anguilla</name>
    <dbReference type="NCBI Taxonomy" id="7936"/>
    <lineage>
        <taxon>Eukaryota</taxon>
        <taxon>Metazoa</taxon>
        <taxon>Chordata</taxon>
        <taxon>Craniata</taxon>
        <taxon>Vertebrata</taxon>
        <taxon>Euteleostomi</taxon>
        <taxon>Actinopterygii</taxon>
        <taxon>Neopterygii</taxon>
        <taxon>Teleostei</taxon>
        <taxon>Anguilliformes</taxon>
        <taxon>Anguillidae</taxon>
        <taxon>Anguilla</taxon>
    </lineage>
</organism>
<proteinExistence type="predicted"/>
<reference evidence="1" key="1">
    <citation type="submission" date="2014-11" db="EMBL/GenBank/DDBJ databases">
        <authorList>
            <person name="Amaro Gonzalez C."/>
        </authorList>
    </citation>
    <scope>NUCLEOTIDE SEQUENCE</scope>
</reference>
<dbReference type="AlphaFoldDB" id="A0A0E9U838"/>
<accession>A0A0E9U838</accession>
<reference evidence="1" key="2">
    <citation type="journal article" date="2015" name="Fish Shellfish Immunol.">
        <title>Early steps in the European eel (Anguilla anguilla)-Vibrio vulnificus interaction in the gills: Role of the RtxA13 toxin.</title>
        <authorList>
            <person name="Callol A."/>
            <person name="Pajuelo D."/>
            <person name="Ebbesson L."/>
            <person name="Teles M."/>
            <person name="MacKenzie S."/>
            <person name="Amaro C."/>
        </authorList>
    </citation>
    <scope>NUCLEOTIDE SEQUENCE</scope>
</reference>
<name>A0A0E9U838_ANGAN</name>
<protein>
    <submittedName>
        <fullName evidence="1">Uncharacterized protein</fullName>
    </submittedName>
</protein>